<dbReference type="Gene3D" id="1.10.287.740">
    <property type="entry name" value="Photosystem II PsbZ, reaction centre"/>
    <property type="match status" value="1"/>
</dbReference>
<evidence type="ECO:0000256" key="8">
    <source>
        <dbReference type="ARBA" id="ARBA00023136"/>
    </source>
</evidence>
<evidence type="ECO:0000256" key="11">
    <source>
        <dbReference type="RuleBase" id="RU003472"/>
    </source>
</evidence>
<organism evidence="13 14">
    <name type="scientific">Vasconcelosia minhoensis LEGE 07310</name>
    <dbReference type="NCBI Taxonomy" id="915328"/>
    <lineage>
        <taxon>Bacteria</taxon>
        <taxon>Bacillati</taxon>
        <taxon>Cyanobacteriota</taxon>
        <taxon>Cyanophyceae</taxon>
        <taxon>Nodosilineales</taxon>
        <taxon>Cymatolegaceae</taxon>
        <taxon>Vasconcelosia</taxon>
        <taxon>Vasconcelosia minhoensis</taxon>
    </lineage>
</organism>
<keyword evidence="14" id="KW-1185">Reference proteome</keyword>
<keyword evidence="4 10" id="KW-0602">Photosynthesis</keyword>
<keyword evidence="9 10" id="KW-0604">Photosystem II</keyword>
<dbReference type="PANTHER" id="PTHR34971">
    <property type="entry name" value="PHOTOSYSTEM II REACTION CENTER PROTEIN Z"/>
    <property type="match status" value="1"/>
</dbReference>
<name>A0A8J7DA83_9CYAN</name>
<gene>
    <name evidence="10 13" type="primary">psbZ</name>
    <name evidence="13" type="ORF">IQ241_02290</name>
</gene>
<keyword evidence="8 10" id="KW-0472">Membrane</keyword>
<dbReference type="GO" id="GO:0015979">
    <property type="term" value="P:photosynthesis"/>
    <property type="evidence" value="ECO:0007669"/>
    <property type="project" value="UniProtKB-UniRule"/>
</dbReference>
<dbReference type="RefSeq" id="WP_193904786.1">
    <property type="nucleotide sequence ID" value="NZ_JADEXG010000003.1"/>
</dbReference>
<comment type="similarity">
    <text evidence="2 10 11">Belongs to the PsbZ family.</text>
</comment>
<evidence type="ECO:0000256" key="7">
    <source>
        <dbReference type="ARBA" id="ARBA00023078"/>
    </source>
</evidence>
<evidence type="ECO:0000256" key="3">
    <source>
        <dbReference type="ARBA" id="ARBA00022469"/>
    </source>
</evidence>
<dbReference type="GO" id="GO:0042549">
    <property type="term" value="P:photosystem II stabilization"/>
    <property type="evidence" value="ECO:0007669"/>
    <property type="project" value="InterPro"/>
</dbReference>
<evidence type="ECO:0000256" key="4">
    <source>
        <dbReference type="ARBA" id="ARBA00022531"/>
    </source>
</evidence>
<dbReference type="GO" id="GO:0031676">
    <property type="term" value="C:plasma membrane-derived thylakoid membrane"/>
    <property type="evidence" value="ECO:0007669"/>
    <property type="project" value="UniProtKB-SubCell"/>
</dbReference>
<dbReference type="PANTHER" id="PTHR34971:SF2">
    <property type="entry name" value="PHOTOSYSTEM II REACTION CENTER PROTEIN Z"/>
    <property type="match status" value="1"/>
</dbReference>
<dbReference type="HAMAP" id="MF_00644">
    <property type="entry name" value="PSII_PsbZ"/>
    <property type="match status" value="1"/>
</dbReference>
<dbReference type="EMBL" id="JADEXG010000003">
    <property type="protein sequence ID" value="MBE9076132.1"/>
    <property type="molecule type" value="Genomic_DNA"/>
</dbReference>
<comment type="caution">
    <text evidence="13">The sequence shown here is derived from an EMBL/GenBank/DDBJ whole genome shotgun (WGS) entry which is preliminary data.</text>
</comment>
<evidence type="ECO:0000256" key="6">
    <source>
        <dbReference type="ARBA" id="ARBA00022989"/>
    </source>
</evidence>
<comment type="subcellular location">
    <subcellularLocation>
        <location evidence="10">Cellular thylakoid membrane</location>
        <topology evidence="10">Multi-pass membrane protein</topology>
    </subcellularLocation>
    <subcellularLocation>
        <location evidence="1">Membrane</location>
        <topology evidence="1">Multi-pass membrane protein</topology>
    </subcellularLocation>
</comment>
<sequence length="62" mass="6843">MSILFQLALFVLVLWSFLMVIGVPVAYASPSNWAQSKRLILLGSVVWFVLVAVVGGLNYFVV</sequence>
<evidence type="ECO:0000256" key="5">
    <source>
        <dbReference type="ARBA" id="ARBA00022692"/>
    </source>
</evidence>
<feature type="transmembrane region" description="Helical" evidence="12">
    <location>
        <begin position="38"/>
        <end position="61"/>
    </location>
</feature>
<dbReference type="InterPro" id="IPR036512">
    <property type="entry name" value="PSII_PsbZ_sf"/>
</dbReference>
<comment type="function">
    <text evidence="10">May control the interaction of photosystem II (PSII) cores with the light-harvesting antenna, regulates electron flow through the 2 photosystem reaction centers. PSII is a light-driven water plastoquinone oxidoreductase, using light energy to abstract electrons from H(2)O, generating a proton gradient subsequently used for ATP formation.</text>
</comment>
<dbReference type="NCBIfam" id="TIGR03043">
    <property type="entry name" value="PS_II_psbZ"/>
    <property type="match status" value="1"/>
</dbReference>
<dbReference type="Proteomes" id="UP000636505">
    <property type="component" value="Unassembled WGS sequence"/>
</dbReference>
<evidence type="ECO:0000256" key="10">
    <source>
        <dbReference type="HAMAP-Rule" id="MF_00644"/>
    </source>
</evidence>
<keyword evidence="3 10" id="KW-0674">Reaction center</keyword>
<evidence type="ECO:0000313" key="13">
    <source>
        <dbReference type="EMBL" id="MBE9076132.1"/>
    </source>
</evidence>
<protein>
    <recommendedName>
        <fullName evidence="10 11">Photosystem II reaction center protein Z</fullName>
        <shortName evidence="10">PSII-Z</shortName>
    </recommendedName>
</protein>
<comment type="function">
    <text evidence="11">Controls the interaction of photosystem II (PSII) cores with the light-harvesting antenna, regulates electron flow through the 2 photosystem reaction centers. PSII is a light-driven water plastoquinone oxidoreductase, using light energy to abstract electrons from H(2)O, generating a proton gradient subsequently used for ATP formation.</text>
</comment>
<evidence type="ECO:0000256" key="12">
    <source>
        <dbReference type="SAM" id="Phobius"/>
    </source>
</evidence>
<accession>A0A8J7DA83</accession>
<reference evidence="13" key="1">
    <citation type="submission" date="2020-10" db="EMBL/GenBank/DDBJ databases">
        <authorList>
            <person name="Castelo-Branco R."/>
            <person name="Eusebio N."/>
            <person name="Adriana R."/>
            <person name="Vieira A."/>
            <person name="Brugerolle De Fraissinette N."/>
            <person name="Rezende De Castro R."/>
            <person name="Schneider M.P."/>
            <person name="Vasconcelos V."/>
            <person name="Leao P.N."/>
        </authorList>
    </citation>
    <scope>NUCLEOTIDE SEQUENCE</scope>
    <source>
        <strain evidence="13">LEGE 07310</strain>
    </source>
</reference>
<evidence type="ECO:0000256" key="1">
    <source>
        <dbReference type="ARBA" id="ARBA00004141"/>
    </source>
</evidence>
<dbReference type="Pfam" id="PF01737">
    <property type="entry name" value="Ycf9"/>
    <property type="match status" value="1"/>
</dbReference>
<keyword evidence="5 10" id="KW-0812">Transmembrane</keyword>
<evidence type="ECO:0000256" key="2">
    <source>
        <dbReference type="ARBA" id="ARBA00008367"/>
    </source>
</evidence>
<dbReference type="InterPro" id="IPR002644">
    <property type="entry name" value="PSII_PsbZ"/>
</dbReference>
<keyword evidence="6 10" id="KW-1133">Transmembrane helix</keyword>
<keyword evidence="7 10" id="KW-0793">Thylakoid</keyword>
<proteinExistence type="inferred from homology"/>
<dbReference type="AlphaFoldDB" id="A0A8J7DA83"/>
<dbReference type="GO" id="GO:0009539">
    <property type="term" value="C:photosystem II reaction center"/>
    <property type="evidence" value="ECO:0007669"/>
    <property type="project" value="InterPro"/>
</dbReference>
<evidence type="ECO:0000256" key="9">
    <source>
        <dbReference type="ARBA" id="ARBA00023276"/>
    </source>
</evidence>
<comment type="subunit">
    <text evidence="10">PSII is composed of 1 copy each of membrane proteins PsbA, PsbB, PsbC, PsbD, PsbE, PsbF, PsbH, PsbI, PsbJ, PsbK, PsbL, PsbM, PsbT, PsbX, PsbY, PsbZ, Psb30/Ycf12, peripheral proteins PsbO, CyanoQ (PsbQ), PsbU, PsbV and a large number of cofactors. It forms dimeric complexes.</text>
</comment>
<evidence type="ECO:0000313" key="14">
    <source>
        <dbReference type="Proteomes" id="UP000636505"/>
    </source>
</evidence>
<dbReference type="SUPFAM" id="SSF161055">
    <property type="entry name" value="PsbZ-like"/>
    <property type="match status" value="1"/>
</dbReference>